<evidence type="ECO:0000256" key="3">
    <source>
        <dbReference type="ARBA" id="ARBA00012211"/>
    </source>
</evidence>
<dbReference type="EMBL" id="JAEUGD010000014">
    <property type="protein sequence ID" value="MBL6445507.1"/>
    <property type="molecule type" value="Genomic_DNA"/>
</dbReference>
<evidence type="ECO:0000256" key="7">
    <source>
        <dbReference type="ARBA" id="ARBA00022741"/>
    </source>
</evidence>
<comment type="pathway">
    <text evidence="2 14">Cell wall biogenesis; peptidoglycan biosynthesis.</text>
</comment>
<name>A0A937FV45_9BACT</name>
<evidence type="ECO:0000256" key="12">
    <source>
        <dbReference type="ARBA" id="ARBA00023316"/>
    </source>
</evidence>
<keyword evidence="19" id="KW-1185">Reference proteome</keyword>
<dbReference type="GO" id="GO:0071555">
    <property type="term" value="P:cell wall organization"/>
    <property type="evidence" value="ECO:0007669"/>
    <property type="project" value="UniProtKB-KW"/>
</dbReference>
<dbReference type="SUPFAM" id="SSF51984">
    <property type="entry name" value="MurCD N-terminal domain"/>
    <property type="match status" value="1"/>
</dbReference>
<keyword evidence="5 14" id="KW-0436">Ligase</keyword>
<comment type="catalytic activity">
    <reaction evidence="13 14">
        <text>UDP-N-acetyl-alpha-D-muramate + L-alanine + ATP = UDP-N-acetyl-alpha-D-muramoyl-L-alanine + ADP + phosphate + H(+)</text>
        <dbReference type="Rhea" id="RHEA:23372"/>
        <dbReference type="ChEBI" id="CHEBI:15378"/>
        <dbReference type="ChEBI" id="CHEBI:30616"/>
        <dbReference type="ChEBI" id="CHEBI:43474"/>
        <dbReference type="ChEBI" id="CHEBI:57972"/>
        <dbReference type="ChEBI" id="CHEBI:70757"/>
        <dbReference type="ChEBI" id="CHEBI:83898"/>
        <dbReference type="ChEBI" id="CHEBI:456216"/>
        <dbReference type="EC" id="6.3.2.8"/>
    </reaction>
</comment>
<dbReference type="InterPro" id="IPR036565">
    <property type="entry name" value="Mur-like_cat_sf"/>
</dbReference>
<dbReference type="InterPro" id="IPR005758">
    <property type="entry name" value="UDP-N-AcMur_Ala_ligase_MurC"/>
</dbReference>
<evidence type="ECO:0000256" key="2">
    <source>
        <dbReference type="ARBA" id="ARBA00004752"/>
    </source>
</evidence>
<organism evidence="18 19">
    <name type="scientific">Fulvivirga marina</name>
    <dbReference type="NCBI Taxonomy" id="2494733"/>
    <lineage>
        <taxon>Bacteria</taxon>
        <taxon>Pseudomonadati</taxon>
        <taxon>Bacteroidota</taxon>
        <taxon>Cytophagia</taxon>
        <taxon>Cytophagales</taxon>
        <taxon>Fulvivirgaceae</taxon>
        <taxon>Fulvivirga</taxon>
    </lineage>
</organism>
<sequence length="464" mass="51972">MTLKNYHSVYFLGIGGIGMSALARWFNENDYYVAGYDRTSTELTRQLEAENVSVHYQDGVHFIPKKIRGDKEGVLIVYTPAIPKAHEEFNYLKDSGYELKKRSQVLGMITEGFYTVAVAGTHGKTTTSSMVAHLLKSAGRDIAAFLGGIATNYGSNFISNEEITPETVAVVEADEFDRSFLALNPDVAVVTASDADHLDIYGDKLNLETSFKEFIGKIKDKGKLFINEKISKELTTDFGGTVCTYGINRGHFFASNITMKNGFFEFDYSDERHKIERLRLGVPGFHNVENATVAIAIALDLLLSPEEVKNGIESYMGVKRRFEYLLRGQSAVLVDDYAHHPVEIEAFLKSLRALYPDRKITAIFQPHLYTRTRDFADGFAESLSLADEVILLDIYPAREEPIEGVTSEIIFKNISVDNKVQCTKQELLKYLKGIELDVVATIGAGDIDQLVLPVRDLLKDRYHV</sequence>
<dbReference type="SUPFAM" id="SSF53623">
    <property type="entry name" value="MurD-like peptide ligases, catalytic domain"/>
    <property type="match status" value="1"/>
</dbReference>
<keyword evidence="12 14" id="KW-0961">Cell wall biogenesis/degradation</keyword>
<proteinExistence type="inferred from homology"/>
<evidence type="ECO:0000256" key="11">
    <source>
        <dbReference type="ARBA" id="ARBA00023306"/>
    </source>
</evidence>
<dbReference type="GO" id="GO:0051301">
    <property type="term" value="P:cell division"/>
    <property type="evidence" value="ECO:0007669"/>
    <property type="project" value="UniProtKB-KW"/>
</dbReference>
<keyword evidence="10 14" id="KW-0573">Peptidoglycan synthesis</keyword>
<dbReference type="InterPro" id="IPR000713">
    <property type="entry name" value="Mur_ligase_N"/>
</dbReference>
<evidence type="ECO:0000256" key="10">
    <source>
        <dbReference type="ARBA" id="ARBA00022984"/>
    </source>
</evidence>
<dbReference type="NCBIfam" id="TIGR01082">
    <property type="entry name" value="murC"/>
    <property type="match status" value="1"/>
</dbReference>
<evidence type="ECO:0000256" key="9">
    <source>
        <dbReference type="ARBA" id="ARBA00022960"/>
    </source>
</evidence>
<feature type="domain" description="Mur ligase central" evidence="17">
    <location>
        <begin position="118"/>
        <end position="298"/>
    </location>
</feature>
<dbReference type="InterPro" id="IPR050061">
    <property type="entry name" value="MurCDEF_pg_biosynth"/>
</dbReference>
<dbReference type="GO" id="GO:0008763">
    <property type="term" value="F:UDP-N-acetylmuramate-L-alanine ligase activity"/>
    <property type="evidence" value="ECO:0007669"/>
    <property type="project" value="UniProtKB-UniRule"/>
</dbReference>
<keyword evidence="4 14" id="KW-0963">Cytoplasm</keyword>
<comment type="subcellular location">
    <subcellularLocation>
        <location evidence="1 14">Cytoplasm</location>
    </subcellularLocation>
</comment>
<comment type="caution">
    <text evidence="18">The sequence shown here is derived from an EMBL/GenBank/DDBJ whole genome shotgun (WGS) entry which is preliminary data.</text>
</comment>
<dbReference type="GO" id="GO:0005737">
    <property type="term" value="C:cytoplasm"/>
    <property type="evidence" value="ECO:0007669"/>
    <property type="project" value="UniProtKB-SubCell"/>
</dbReference>
<dbReference type="Pfam" id="PF08245">
    <property type="entry name" value="Mur_ligase_M"/>
    <property type="match status" value="1"/>
</dbReference>
<dbReference type="Pfam" id="PF02875">
    <property type="entry name" value="Mur_ligase_C"/>
    <property type="match status" value="1"/>
</dbReference>
<evidence type="ECO:0000256" key="6">
    <source>
        <dbReference type="ARBA" id="ARBA00022618"/>
    </source>
</evidence>
<dbReference type="Gene3D" id="3.90.190.20">
    <property type="entry name" value="Mur ligase, C-terminal domain"/>
    <property type="match status" value="1"/>
</dbReference>
<dbReference type="EC" id="6.3.2.8" evidence="3 14"/>
<protein>
    <recommendedName>
        <fullName evidence="3 14">UDP-N-acetylmuramate--L-alanine ligase</fullName>
        <ecNumber evidence="3 14">6.3.2.8</ecNumber>
    </recommendedName>
    <alternativeName>
        <fullName evidence="14">UDP-N-acetylmuramoyl-L-alanine synthetase</fullName>
    </alternativeName>
</protein>
<dbReference type="GO" id="GO:0009252">
    <property type="term" value="P:peptidoglycan biosynthetic process"/>
    <property type="evidence" value="ECO:0007669"/>
    <property type="project" value="UniProtKB-UniRule"/>
</dbReference>
<dbReference type="PANTHER" id="PTHR43445">
    <property type="entry name" value="UDP-N-ACETYLMURAMATE--L-ALANINE LIGASE-RELATED"/>
    <property type="match status" value="1"/>
</dbReference>
<keyword evidence="11 14" id="KW-0131">Cell cycle</keyword>
<evidence type="ECO:0000259" key="15">
    <source>
        <dbReference type="Pfam" id="PF01225"/>
    </source>
</evidence>
<dbReference type="InterPro" id="IPR036615">
    <property type="entry name" value="Mur_ligase_C_dom_sf"/>
</dbReference>
<evidence type="ECO:0000313" key="19">
    <source>
        <dbReference type="Proteomes" id="UP000614216"/>
    </source>
</evidence>
<dbReference type="Gene3D" id="3.40.50.720">
    <property type="entry name" value="NAD(P)-binding Rossmann-like Domain"/>
    <property type="match status" value="1"/>
</dbReference>
<evidence type="ECO:0000313" key="18">
    <source>
        <dbReference type="EMBL" id="MBL6445507.1"/>
    </source>
</evidence>
<evidence type="ECO:0000259" key="17">
    <source>
        <dbReference type="Pfam" id="PF08245"/>
    </source>
</evidence>
<evidence type="ECO:0000256" key="5">
    <source>
        <dbReference type="ARBA" id="ARBA00022598"/>
    </source>
</evidence>
<dbReference type="GO" id="GO:0005524">
    <property type="term" value="F:ATP binding"/>
    <property type="evidence" value="ECO:0007669"/>
    <property type="project" value="UniProtKB-UniRule"/>
</dbReference>
<dbReference type="InterPro" id="IPR013221">
    <property type="entry name" value="Mur_ligase_cen"/>
</dbReference>
<comment type="function">
    <text evidence="14">Cell wall formation.</text>
</comment>
<feature type="binding site" evidence="14">
    <location>
        <begin position="120"/>
        <end position="126"/>
    </location>
    <ligand>
        <name>ATP</name>
        <dbReference type="ChEBI" id="CHEBI:30616"/>
    </ligand>
</feature>
<feature type="domain" description="Mur ligase N-terminal catalytic" evidence="15">
    <location>
        <begin position="9"/>
        <end position="114"/>
    </location>
</feature>
<feature type="domain" description="Mur ligase C-terminal" evidence="16">
    <location>
        <begin position="320"/>
        <end position="444"/>
    </location>
</feature>
<keyword evidence="8 14" id="KW-0067">ATP-binding</keyword>
<evidence type="ECO:0000256" key="14">
    <source>
        <dbReference type="HAMAP-Rule" id="MF_00046"/>
    </source>
</evidence>
<dbReference type="PANTHER" id="PTHR43445:SF3">
    <property type="entry name" value="UDP-N-ACETYLMURAMATE--L-ALANINE LIGASE"/>
    <property type="match status" value="1"/>
</dbReference>
<dbReference type="SUPFAM" id="SSF53244">
    <property type="entry name" value="MurD-like peptide ligases, peptide-binding domain"/>
    <property type="match status" value="1"/>
</dbReference>
<gene>
    <name evidence="14" type="primary">murC</name>
    <name evidence="18" type="ORF">JMN32_04260</name>
</gene>
<comment type="similarity">
    <text evidence="14">Belongs to the MurCDEF family.</text>
</comment>
<keyword evidence="6 14" id="KW-0132">Cell division</keyword>
<keyword evidence="7 14" id="KW-0547">Nucleotide-binding</keyword>
<accession>A0A937FV45</accession>
<dbReference type="InterPro" id="IPR004101">
    <property type="entry name" value="Mur_ligase_C"/>
</dbReference>
<dbReference type="Pfam" id="PF01225">
    <property type="entry name" value="Mur_ligase"/>
    <property type="match status" value="1"/>
</dbReference>
<dbReference type="Proteomes" id="UP000614216">
    <property type="component" value="Unassembled WGS sequence"/>
</dbReference>
<evidence type="ECO:0000256" key="1">
    <source>
        <dbReference type="ARBA" id="ARBA00004496"/>
    </source>
</evidence>
<dbReference type="HAMAP" id="MF_00046">
    <property type="entry name" value="MurC"/>
    <property type="match status" value="1"/>
</dbReference>
<dbReference type="Gene3D" id="3.40.1190.10">
    <property type="entry name" value="Mur-like, catalytic domain"/>
    <property type="match status" value="1"/>
</dbReference>
<dbReference type="RefSeq" id="WP_202855047.1">
    <property type="nucleotide sequence ID" value="NZ_JAEUGD010000014.1"/>
</dbReference>
<evidence type="ECO:0000256" key="8">
    <source>
        <dbReference type="ARBA" id="ARBA00022840"/>
    </source>
</evidence>
<evidence type="ECO:0000259" key="16">
    <source>
        <dbReference type="Pfam" id="PF02875"/>
    </source>
</evidence>
<dbReference type="GO" id="GO:0008360">
    <property type="term" value="P:regulation of cell shape"/>
    <property type="evidence" value="ECO:0007669"/>
    <property type="project" value="UniProtKB-KW"/>
</dbReference>
<dbReference type="AlphaFoldDB" id="A0A937FV45"/>
<evidence type="ECO:0000256" key="13">
    <source>
        <dbReference type="ARBA" id="ARBA00047833"/>
    </source>
</evidence>
<reference evidence="18" key="1">
    <citation type="submission" date="2021-01" db="EMBL/GenBank/DDBJ databases">
        <title>Fulvivirga kasyanovii gen. nov., sp nov., a novel member of the phylum Bacteroidetes isolated from seawater in a mussel farm.</title>
        <authorList>
            <person name="Zhao L.-H."/>
            <person name="Wang Z.-J."/>
        </authorList>
    </citation>
    <scope>NUCLEOTIDE SEQUENCE</scope>
    <source>
        <strain evidence="18">29W222</strain>
    </source>
</reference>
<keyword evidence="9 14" id="KW-0133">Cell shape</keyword>
<evidence type="ECO:0000256" key="4">
    <source>
        <dbReference type="ARBA" id="ARBA00022490"/>
    </source>
</evidence>